<protein>
    <submittedName>
        <fullName evidence="2">Uncharacterized protein</fullName>
    </submittedName>
</protein>
<dbReference type="Proteomes" id="UP000887574">
    <property type="component" value="Unplaced"/>
</dbReference>
<dbReference type="InterPro" id="IPR036649">
    <property type="entry name" value="Pyrophosphatase_sf"/>
</dbReference>
<dbReference type="WBParaSite" id="jg3692">
    <property type="protein sequence ID" value="jg3692"/>
    <property type="gene ID" value="jg3692"/>
</dbReference>
<evidence type="ECO:0000313" key="2">
    <source>
        <dbReference type="WBParaSite" id="jg3692"/>
    </source>
</evidence>
<dbReference type="GO" id="GO:0006796">
    <property type="term" value="P:phosphate-containing compound metabolic process"/>
    <property type="evidence" value="ECO:0007669"/>
    <property type="project" value="InterPro"/>
</dbReference>
<evidence type="ECO:0000313" key="1">
    <source>
        <dbReference type="Proteomes" id="UP000887574"/>
    </source>
</evidence>
<proteinExistence type="predicted"/>
<dbReference type="GO" id="GO:0005737">
    <property type="term" value="C:cytoplasm"/>
    <property type="evidence" value="ECO:0007669"/>
    <property type="project" value="InterPro"/>
</dbReference>
<dbReference type="Gene3D" id="3.90.80.10">
    <property type="entry name" value="Inorganic pyrophosphatase"/>
    <property type="match status" value="1"/>
</dbReference>
<organism evidence="1 2">
    <name type="scientific">Ditylenchus dipsaci</name>
    <dbReference type="NCBI Taxonomy" id="166011"/>
    <lineage>
        <taxon>Eukaryota</taxon>
        <taxon>Metazoa</taxon>
        <taxon>Ecdysozoa</taxon>
        <taxon>Nematoda</taxon>
        <taxon>Chromadorea</taxon>
        <taxon>Rhabditida</taxon>
        <taxon>Tylenchina</taxon>
        <taxon>Tylenchomorpha</taxon>
        <taxon>Sphaerularioidea</taxon>
        <taxon>Anguinidae</taxon>
        <taxon>Anguininae</taxon>
        <taxon>Ditylenchus</taxon>
    </lineage>
</organism>
<accession>A0A915EA55</accession>
<name>A0A915EA55_9BILA</name>
<keyword evidence="1" id="KW-1185">Reference proteome</keyword>
<dbReference type="GO" id="GO:0004427">
    <property type="term" value="F:inorganic diphosphate phosphatase activity"/>
    <property type="evidence" value="ECO:0007669"/>
    <property type="project" value="InterPro"/>
</dbReference>
<sequence length="111" mass="12873">MMEKLTGNCRCGRAFPRTLNATREWFRIYKYQLARKLMPLLDGEYKDKDFAHKKPALHSTQKATMKELLTQLTRLKWSKVVDSLPALGSAADEPEDLQKWHLSRACPGFFT</sequence>
<dbReference type="GO" id="GO:0000287">
    <property type="term" value="F:magnesium ion binding"/>
    <property type="evidence" value="ECO:0007669"/>
    <property type="project" value="InterPro"/>
</dbReference>
<dbReference type="AlphaFoldDB" id="A0A915EA55"/>
<reference evidence="2" key="1">
    <citation type="submission" date="2022-11" db="UniProtKB">
        <authorList>
            <consortium name="WormBaseParasite"/>
        </authorList>
    </citation>
    <scope>IDENTIFICATION</scope>
</reference>
<dbReference type="SUPFAM" id="SSF50324">
    <property type="entry name" value="Inorganic pyrophosphatase"/>
    <property type="match status" value="1"/>
</dbReference>